<evidence type="ECO:0000313" key="3">
    <source>
        <dbReference type="Proteomes" id="UP001139179"/>
    </source>
</evidence>
<name>A0A9X2DN60_9BACI</name>
<comment type="caution">
    <text evidence="2">The sequence shown here is derived from an EMBL/GenBank/DDBJ whole genome shotgun (WGS) entry which is preliminary data.</text>
</comment>
<dbReference type="GO" id="GO:0016787">
    <property type="term" value="F:hydrolase activity"/>
    <property type="evidence" value="ECO:0007669"/>
    <property type="project" value="UniProtKB-KW"/>
</dbReference>
<evidence type="ECO:0000313" key="2">
    <source>
        <dbReference type="EMBL" id="MCM3713358.1"/>
    </source>
</evidence>
<dbReference type="PANTHER" id="PTHR43798:SF33">
    <property type="entry name" value="HYDROLASE, PUTATIVE (AFU_ORTHOLOGUE AFUA_2G14860)-RELATED"/>
    <property type="match status" value="1"/>
</dbReference>
<proteinExistence type="predicted"/>
<dbReference type="PANTHER" id="PTHR43798">
    <property type="entry name" value="MONOACYLGLYCEROL LIPASE"/>
    <property type="match status" value="1"/>
</dbReference>
<dbReference type="Proteomes" id="UP001139179">
    <property type="component" value="Unassembled WGS sequence"/>
</dbReference>
<dbReference type="EMBL" id="JAMBOL010000002">
    <property type="protein sequence ID" value="MCM3713358.1"/>
    <property type="molecule type" value="Genomic_DNA"/>
</dbReference>
<dbReference type="InterPro" id="IPR050266">
    <property type="entry name" value="AB_hydrolase_sf"/>
</dbReference>
<keyword evidence="3" id="KW-1185">Reference proteome</keyword>
<protein>
    <submittedName>
        <fullName evidence="2">Alpha/beta hydrolase</fullName>
    </submittedName>
</protein>
<feature type="domain" description="AB hydrolase-1" evidence="1">
    <location>
        <begin position="26"/>
        <end position="251"/>
    </location>
</feature>
<dbReference type="Gene3D" id="3.40.50.1820">
    <property type="entry name" value="alpha/beta hydrolase"/>
    <property type="match status" value="1"/>
</dbReference>
<dbReference type="SUPFAM" id="SSF53474">
    <property type="entry name" value="alpha/beta-Hydrolases"/>
    <property type="match status" value="1"/>
</dbReference>
<dbReference type="InterPro" id="IPR000073">
    <property type="entry name" value="AB_hydrolase_1"/>
</dbReference>
<dbReference type="RefSeq" id="WP_251222162.1">
    <property type="nucleotide sequence ID" value="NZ_JAMBOL010000002.1"/>
</dbReference>
<reference evidence="2" key="1">
    <citation type="submission" date="2022-05" db="EMBL/GenBank/DDBJ databases">
        <title>Comparative Genomics of Spacecraft Associated Microbes.</title>
        <authorList>
            <person name="Tran M.T."/>
            <person name="Wright A."/>
            <person name="Seuylemezian A."/>
            <person name="Eisen J."/>
            <person name="Coil D."/>
        </authorList>
    </citation>
    <scope>NUCLEOTIDE SEQUENCE</scope>
    <source>
        <strain evidence="2">214.1.1</strain>
    </source>
</reference>
<dbReference type="GO" id="GO:0016020">
    <property type="term" value="C:membrane"/>
    <property type="evidence" value="ECO:0007669"/>
    <property type="project" value="TreeGrafter"/>
</dbReference>
<dbReference type="InterPro" id="IPR029058">
    <property type="entry name" value="AB_hydrolase_fold"/>
</dbReference>
<dbReference type="AlphaFoldDB" id="A0A9X2DN60"/>
<evidence type="ECO:0000259" key="1">
    <source>
        <dbReference type="Pfam" id="PF00561"/>
    </source>
</evidence>
<keyword evidence="2" id="KW-0378">Hydrolase</keyword>
<sequence length="270" mass="29754">MAVPAVETVNVRDNISAKVLIAGEGKPLVYLHGAGGLQWDGYLDRLAEHYKVYAPYHIGTGGSLGKDEIRDWWDLVLYYYELFDALGLEQVDIIGHSFGGMVAAELASTNPERVTNLVLVCAAGLWLDEAPVKDVFTMLNTPDVLFQHLFANLHSPAAQAFANAAPEDERERIDFMVAQNTAAAEAAKFMWGIPDKGLSRRIHRVKANSCIIWGAKDALVPVDYAYEYHKKLPGSQVVIMENSGHYPQAEELDAVVDSTLQFLQAAHVTK</sequence>
<accession>A0A9X2DN60</accession>
<dbReference type="PRINTS" id="PR00111">
    <property type="entry name" value="ABHYDROLASE"/>
</dbReference>
<gene>
    <name evidence="2" type="ORF">M3202_04610</name>
</gene>
<organism evidence="2 3">
    <name type="scientific">Halalkalibacter oceani</name>
    <dbReference type="NCBI Taxonomy" id="1653776"/>
    <lineage>
        <taxon>Bacteria</taxon>
        <taxon>Bacillati</taxon>
        <taxon>Bacillota</taxon>
        <taxon>Bacilli</taxon>
        <taxon>Bacillales</taxon>
        <taxon>Bacillaceae</taxon>
        <taxon>Halalkalibacter</taxon>
    </lineage>
</organism>
<dbReference type="Pfam" id="PF00561">
    <property type="entry name" value="Abhydrolase_1"/>
    <property type="match status" value="1"/>
</dbReference>